<dbReference type="Gene3D" id="1.10.10.10">
    <property type="entry name" value="Winged helix-like DNA-binding domain superfamily/Winged helix DNA-binding domain"/>
    <property type="match status" value="1"/>
</dbReference>
<dbReference type="SUPFAM" id="SSF53850">
    <property type="entry name" value="Periplasmic binding protein-like II"/>
    <property type="match status" value="1"/>
</dbReference>
<evidence type="ECO:0000256" key="3">
    <source>
        <dbReference type="ARBA" id="ARBA00023125"/>
    </source>
</evidence>
<keyword evidence="3" id="KW-0238">DNA-binding</keyword>
<dbReference type="OrthoDB" id="9791253at2"/>
<dbReference type="CDD" id="cd05466">
    <property type="entry name" value="PBP2_LTTR_substrate"/>
    <property type="match status" value="1"/>
</dbReference>
<evidence type="ECO:0000259" key="5">
    <source>
        <dbReference type="PROSITE" id="PS50931"/>
    </source>
</evidence>
<dbReference type="PANTHER" id="PTHR30126:SF77">
    <property type="entry name" value="TRANSCRIPTIONAL REGULATORY PROTEIN"/>
    <property type="match status" value="1"/>
</dbReference>
<dbReference type="GO" id="GO:0000976">
    <property type="term" value="F:transcription cis-regulatory region binding"/>
    <property type="evidence" value="ECO:0007669"/>
    <property type="project" value="TreeGrafter"/>
</dbReference>
<name>A0A845BBS0_9PROT</name>
<evidence type="ECO:0000256" key="1">
    <source>
        <dbReference type="ARBA" id="ARBA00009437"/>
    </source>
</evidence>
<gene>
    <name evidence="6" type="ORF">E0493_13115</name>
</gene>
<dbReference type="SUPFAM" id="SSF46785">
    <property type="entry name" value="Winged helix' DNA-binding domain"/>
    <property type="match status" value="1"/>
</dbReference>
<accession>A0A845BBS0</accession>
<dbReference type="PANTHER" id="PTHR30126">
    <property type="entry name" value="HTH-TYPE TRANSCRIPTIONAL REGULATOR"/>
    <property type="match status" value="1"/>
</dbReference>
<proteinExistence type="inferred from homology"/>
<dbReference type="Proteomes" id="UP000460715">
    <property type="component" value="Unassembled WGS sequence"/>
</dbReference>
<dbReference type="Pfam" id="PF00126">
    <property type="entry name" value="HTH_1"/>
    <property type="match status" value="1"/>
</dbReference>
<dbReference type="AlphaFoldDB" id="A0A845BBS0"/>
<dbReference type="FunFam" id="1.10.10.10:FF:000001">
    <property type="entry name" value="LysR family transcriptional regulator"/>
    <property type="match status" value="1"/>
</dbReference>
<dbReference type="GO" id="GO:0003700">
    <property type="term" value="F:DNA-binding transcription factor activity"/>
    <property type="evidence" value="ECO:0007669"/>
    <property type="project" value="InterPro"/>
</dbReference>
<comment type="caution">
    <text evidence="6">The sequence shown here is derived from an EMBL/GenBank/DDBJ whole genome shotgun (WGS) entry which is preliminary data.</text>
</comment>
<dbReference type="PRINTS" id="PR00039">
    <property type="entry name" value="HTHLYSR"/>
</dbReference>
<dbReference type="Gene3D" id="3.40.190.10">
    <property type="entry name" value="Periplasmic binding protein-like II"/>
    <property type="match status" value="2"/>
</dbReference>
<sequence length="315" mass="34528">MRDLRSLETFVWVAHLGGFRAAAARLHTTQPAVSARIQQLEQDLGVTLFQPRQRRATLTPEGATLLRYAEQMLELRGEMLRSVAHPAVVQGALRLGLSETLVHILLPRLVERIAATYPSLVLDMVVDITPALREQLLSGAIDIAMLVDAVDDPRAVNQPLCGFPLGWIARPDLGLPDRPLRLSELTRWPLLSFPHHTSVSAELRQAFARTDASGLRLWGSASVTTMVRLALDGVGISVMQPVMVRRELAEGRLRLLEVEDVVLPPVNFQVSYLRKPDSYLAGLVAGLACEIAAQIEGAENAAAVADKENLSRDPK</sequence>
<reference evidence="6 7" key="1">
    <citation type="submission" date="2019-03" db="EMBL/GenBank/DDBJ databases">
        <title>Roseomonas sp. a novel Roseomonas species isolated from Sea whip Gorgonian.</title>
        <authorList>
            <person name="Li F."/>
            <person name="Pan X."/>
            <person name="Huang S."/>
            <person name="Li Z."/>
            <person name="Meng B."/>
        </authorList>
    </citation>
    <scope>NUCLEOTIDE SEQUENCE [LARGE SCALE GENOMIC DNA]</scope>
    <source>
        <strain evidence="6 7">M0104</strain>
    </source>
</reference>
<dbReference type="InterPro" id="IPR036388">
    <property type="entry name" value="WH-like_DNA-bd_sf"/>
</dbReference>
<dbReference type="EMBL" id="SNVJ01000010">
    <property type="protein sequence ID" value="MXP64285.1"/>
    <property type="molecule type" value="Genomic_DNA"/>
</dbReference>
<evidence type="ECO:0000256" key="2">
    <source>
        <dbReference type="ARBA" id="ARBA00023015"/>
    </source>
</evidence>
<evidence type="ECO:0000313" key="6">
    <source>
        <dbReference type="EMBL" id="MXP64285.1"/>
    </source>
</evidence>
<dbReference type="InterPro" id="IPR005119">
    <property type="entry name" value="LysR_subst-bd"/>
</dbReference>
<dbReference type="PROSITE" id="PS50931">
    <property type="entry name" value="HTH_LYSR"/>
    <property type="match status" value="1"/>
</dbReference>
<dbReference type="InterPro" id="IPR000847">
    <property type="entry name" value="LysR_HTH_N"/>
</dbReference>
<dbReference type="RefSeq" id="WP_160937409.1">
    <property type="nucleotide sequence ID" value="NZ_SNVJ01000010.1"/>
</dbReference>
<keyword evidence="2" id="KW-0805">Transcription regulation</keyword>
<keyword evidence="7" id="KW-1185">Reference proteome</keyword>
<evidence type="ECO:0000256" key="4">
    <source>
        <dbReference type="ARBA" id="ARBA00023163"/>
    </source>
</evidence>
<dbReference type="InterPro" id="IPR036390">
    <property type="entry name" value="WH_DNA-bd_sf"/>
</dbReference>
<protein>
    <submittedName>
        <fullName evidence="6">LysR family transcriptional regulator</fullName>
    </submittedName>
</protein>
<organism evidence="6 7">
    <name type="scientific">Teichococcus coralli</name>
    <dbReference type="NCBI Taxonomy" id="2545983"/>
    <lineage>
        <taxon>Bacteria</taxon>
        <taxon>Pseudomonadati</taxon>
        <taxon>Pseudomonadota</taxon>
        <taxon>Alphaproteobacteria</taxon>
        <taxon>Acetobacterales</taxon>
        <taxon>Roseomonadaceae</taxon>
        <taxon>Roseomonas</taxon>
    </lineage>
</organism>
<dbReference type="Pfam" id="PF03466">
    <property type="entry name" value="LysR_substrate"/>
    <property type="match status" value="1"/>
</dbReference>
<feature type="domain" description="HTH lysR-type" evidence="5">
    <location>
        <begin position="1"/>
        <end position="59"/>
    </location>
</feature>
<evidence type="ECO:0000313" key="7">
    <source>
        <dbReference type="Proteomes" id="UP000460715"/>
    </source>
</evidence>
<comment type="similarity">
    <text evidence="1">Belongs to the LysR transcriptional regulatory family.</text>
</comment>
<keyword evidence="4" id="KW-0804">Transcription</keyword>